<keyword evidence="1" id="KW-0472">Membrane</keyword>
<gene>
    <name evidence="2" type="ORF">BD01_0159</name>
</gene>
<keyword evidence="1" id="KW-1133">Transmembrane helix</keyword>
<dbReference type="AlphaFoldDB" id="W8P316"/>
<protein>
    <submittedName>
        <fullName evidence="2">Uncharacterized protein</fullName>
    </submittedName>
</protein>
<sequence>MTVNVTVVFYGDKSLKWPFSEVYAYYPATCAPPFPNPLNTTPYSRNNVSLKWSDYGTKLVLHGTYRVYLPTGIVYSTDGRAYGHTILFDLYPVSNNSYVFLDRKRLSFSEVRILNSTTYVTYYRNFTGPNVLLMSEPTNFTDPSGAIAFLRTLAVFNPGNDITLGFMGVVPDLEASLGISVVTVLDNMAKRQKPKFSGEELQRAVAPGLILYNVSIPKSPNSETPPSVQLAVAPALSKVWAVSAVVAIVFLIGVFALKRG</sequence>
<accession>W8P316</accession>
<keyword evidence="1" id="KW-0812">Transmembrane</keyword>
<dbReference type="EMBL" id="CP007264">
    <property type="protein sequence ID" value="AHL21790.1"/>
    <property type="molecule type" value="Genomic_DNA"/>
</dbReference>
<evidence type="ECO:0000256" key="1">
    <source>
        <dbReference type="SAM" id="Phobius"/>
    </source>
</evidence>
<dbReference type="Proteomes" id="UP000019434">
    <property type="component" value="Chromosome"/>
</dbReference>
<proteinExistence type="predicted"/>
<dbReference type="eggNOG" id="arCOG07128">
    <property type="taxonomic scope" value="Archaea"/>
</dbReference>
<evidence type="ECO:0000313" key="3">
    <source>
        <dbReference type="Proteomes" id="UP000019434"/>
    </source>
</evidence>
<dbReference type="HOGENOM" id="CLU_1068010_0_0_2"/>
<name>W8P316_9EURY</name>
<dbReference type="STRING" id="195522.BD01_0159"/>
<evidence type="ECO:0000313" key="2">
    <source>
        <dbReference type="EMBL" id="AHL21790.1"/>
    </source>
</evidence>
<keyword evidence="3" id="KW-1185">Reference proteome</keyword>
<feature type="transmembrane region" description="Helical" evidence="1">
    <location>
        <begin position="239"/>
        <end position="257"/>
    </location>
</feature>
<organism evidence="2 3">
    <name type="scientific">Thermococcus nautili</name>
    <dbReference type="NCBI Taxonomy" id="195522"/>
    <lineage>
        <taxon>Archaea</taxon>
        <taxon>Methanobacteriati</taxon>
        <taxon>Methanobacteriota</taxon>
        <taxon>Thermococci</taxon>
        <taxon>Thermococcales</taxon>
        <taxon>Thermococcaceae</taxon>
        <taxon>Thermococcus</taxon>
    </lineage>
</organism>
<dbReference type="KEGG" id="tnu:BD01_0159"/>
<reference evidence="2 3" key="1">
    <citation type="submission" date="2014-02" db="EMBL/GenBank/DDBJ databases">
        <title>Genome Sequence of an Hyperthermophilic Archaeon, Thermococcus nautili 30-1, producing viral vesicles.</title>
        <authorList>
            <person name="Oberto J."/>
            <person name="Gaudin M."/>
            <person name="Cossu M."/>
            <person name="Gorlas A."/>
            <person name="Slesarev A."/>
            <person name="Marguet E."/>
            <person name="Forterre P."/>
        </authorList>
    </citation>
    <scope>NUCLEOTIDE SEQUENCE [LARGE SCALE GENOMIC DNA]</scope>
    <source>
        <strain evidence="2 3">30-1</strain>
    </source>
</reference>